<proteinExistence type="predicted"/>
<accession>A0A6J6V8G5</accession>
<dbReference type="EMBL" id="CAEZYQ010000038">
    <property type="protein sequence ID" value="CAB4767305.1"/>
    <property type="molecule type" value="Genomic_DNA"/>
</dbReference>
<evidence type="ECO:0000313" key="1">
    <source>
        <dbReference type="EMBL" id="CAB4767305.1"/>
    </source>
</evidence>
<name>A0A6J6V8G5_9ZZZZ</name>
<reference evidence="1" key="1">
    <citation type="submission" date="2020-05" db="EMBL/GenBank/DDBJ databases">
        <authorList>
            <person name="Chiriac C."/>
            <person name="Salcher M."/>
            <person name="Ghai R."/>
            <person name="Kavagutti S V."/>
        </authorList>
    </citation>
    <scope>NUCLEOTIDE SEQUENCE</scope>
</reference>
<gene>
    <name evidence="1" type="ORF">UFOPK2761_03166</name>
</gene>
<protein>
    <submittedName>
        <fullName evidence="1">Unannotated protein</fullName>
    </submittedName>
</protein>
<dbReference type="AlphaFoldDB" id="A0A6J6V8G5"/>
<sequence length="174" mass="18849">MTWTSYRNRGEILRAVISEADARRDGLLPWDVEGVPDSFGDELTLLGALQLRWHTRLAGRIERELMARPMAFEDAVVDAWRATAAELPGIRAIVDHHRAHPLDDAMALAMDKAVAKERILLAVMAGQASAHDASAAAVGARLEEKARTGWVLAPVPEPTAPTSLLGRLKAAFAA</sequence>
<organism evidence="1">
    <name type="scientific">freshwater metagenome</name>
    <dbReference type="NCBI Taxonomy" id="449393"/>
    <lineage>
        <taxon>unclassified sequences</taxon>
        <taxon>metagenomes</taxon>
        <taxon>ecological metagenomes</taxon>
    </lineage>
</organism>